<protein>
    <recommendedName>
        <fullName evidence="2">SCAN box domain-containing protein</fullName>
    </recommendedName>
</protein>
<dbReference type="InterPro" id="IPR003309">
    <property type="entry name" value="SCAN_dom"/>
</dbReference>
<dbReference type="OMA" id="ILAIHEQ"/>
<name>A0A8D2LC08_VARKO</name>
<dbReference type="Proteomes" id="UP000694545">
    <property type="component" value="Unplaced"/>
</dbReference>
<dbReference type="SUPFAM" id="SSF47353">
    <property type="entry name" value="Retrovirus capsid dimerization domain-like"/>
    <property type="match status" value="1"/>
</dbReference>
<accession>A0A8D2LC08</accession>
<evidence type="ECO:0000259" key="2">
    <source>
        <dbReference type="PROSITE" id="PS50804"/>
    </source>
</evidence>
<organism evidence="3 4">
    <name type="scientific">Varanus komodoensis</name>
    <name type="common">Komodo dragon</name>
    <dbReference type="NCBI Taxonomy" id="61221"/>
    <lineage>
        <taxon>Eukaryota</taxon>
        <taxon>Metazoa</taxon>
        <taxon>Chordata</taxon>
        <taxon>Craniata</taxon>
        <taxon>Vertebrata</taxon>
        <taxon>Euteleostomi</taxon>
        <taxon>Lepidosauria</taxon>
        <taxon>Squamata</taxon>
        <taxon>Bifurcata</taxon>
        <taxon>Unidentata</taxon>
        <taxon>Episquamata</taxon>
        <taxon>Toxicofera</taxon>
        <taxon>Anguimorpha</taxon>
        <taxon>Paleoanguimorpha</taxon>
        <taxon>Varanoidea</taxon>
        <taxon>Varanidae</taxon>
        <taxon>Varanus</taxon>
    </lineage>
</organism>
<evidence type="ECO:0000256" key="1">
    <source>
        <dbReference type="ARBA" id="ARBA00023242"/>
    </source>
</evidence>
<evidence type="ECO:0000313" key="3">
    <source>
        <dbReference type="Ensembl" id="ENSVKKP00000019749.1"/>
    </source>
</evidence>
<dbReference type="Pfam" id="PF02023">
    <property type="entry name" value="SCAN"/>
    <property type="match status" value="1"/>
</dbReference>
<keyword evidence="4" id="KW-1185">Reference proteome</keyword>
<dbReference type="PANTHER" id="PTHR45935:SF15">
    <property type="entry name" value="SCAN BOX DOMAIN-CONTAINING PROTEIN"/>
    <property type="match status" value="1"/>
</dbReference>
<dbReference type="Ensembl" id="ENSVKKT00000020235.1">
    <property type="protein sequence ID" value="ENSVKKP00000019749.1"/>
    <property type="gene ID" value="ENSVKKG00000013371.1"/>
</dbReference>
<dbReference type="InterPro" id="IPR050916">
    <property type="entry name" value="SCAN-C2H2_zinc_finger"/>
</dbReference>
<dbReference type="AlphaFoldDB" id="A0A8D2LC08"/>
<dbReference type="Gene3D" id="1.10.4020.10">
    <property type="entry name" value="DNA breaking-rejoining enzymes"/>
    <property type="match status" value="1"/>
</dbReference>
<evidence type="ECO:0000313" key="4">
    <source>
        <dbReference type="Proteomes" id="UP000694545"/>
    </source>
</evidence>
<dbReference type="InterPro" id="IPR038269">
    <property type="entry name" value="SCAN_sf"/>
</dbReference>
<reference evidence="3" key="1">
    <citation type="submission" date="2025-08" db="UniProtKB">
        <authorList>
            <consortium name="Ensembl"/>
        </authorList>
    </citation>
    <scope>IDENTIFICATION</scope>
</reference>
<proteinExistence type="predicted"/>
<dbReference type="PROSITE" id="PS50804">
    <property type="entry name" value="SCAN_BOX"/>
    <property type="match status" value="1"/>
</dbReference>
<dbReference type="SMART" id="SM00431">
    <property type="entry name" value="SCAN"/>
    <property type="match status" value="1"/>
</dbReference>
<dbReference type="PANTHER" id="PTHR45935">
    <property type="entry name" value="PROTEIN ZBED8-RELATED"/>
    <property type="match status" value="1"/>
</dbReference>
<reference evidence="3" key="2">
    <citation type="submission" date="2025-09" db="UniProtKB">
        <authorList>
            <consortium name="Ensembl"/>
        </authorList>
    </citation>
    <scope>IDENTIFICATION</scope>
</reference>
<sequence length="132" mass="15333">MEGKISSGPEAGRRGLVRKILGGEPGSSDEWRQRFRQFHYQEAEGPREVCSRLHELCLQWLKPERRTKTQMLDLVILEQFLAVLPLEIESWVRECRPETSSEAVALAEGFLLMQAEEKEQVREFLPGYLLIY</sequence>
<dbReference type="CDD" id="cd07936">
    <property type="entry name" value="SCAN"/>
    <property type="match status" value="1"/>
</dbReference>
<keyword evidence="1" id="KW-0539">Nucleus</keyword>
<dbReference type="FunFam" id="1.10.4020.10:FF:000005">
    <property type="entry name" value="Uncharacterized protein"/>
    <property type="match status" value="1"/>
</dbReference>
<feature type="domain" description="SCAN box" evidence="2">
    <location>
        <begin position="32"/>
        <end position="110"/>
    </location>
</feature>